<proteinExistence type="predicted"/>
<dbReference type="OrthoDB" id="3543113at2759"/>
<dbReference type="Gene3D" id="3.80.10.10">
    <property type="entry name" value="Ribonuclease Inhibitor"/>
    <property type="match status" value="1"/>
</dbReference>
<dbReference type="STRING" id="685588.A0A067SFV6"/>
<keyword evidence="2" id="KW-1185">Reference proteome</keyword>
<dbReference type="SUPFAM" id="SSF52047">
    <property type="entry name" value="RNI-like"/>
    <property type="match status" value="1"/>
</dbReference>
<reference evidence="2" key="1">
    <citation type="journal article" date="2014" name="Proc. Natl. Acad. Sci. U.S.A.">
        <title>Extensive sampling of basidiomycete genomes demonstrates inadequacy of the white-rot/brown-rot paradigm for wood decay fungi.</title>
        <authorList>
            <person name="Riley R."/>
            <person name="Salamov A.A."/>
            <person name="Brown D.W."/>
            <person name="Nagy L.G."/>
            <person name="Floudas D."/>
            <person name="Held B.W."/>
            <person name="Levasseur A."/>
            <person name="Lombard V."/>
            <person name="Morin E."/>
            <person name="Otillar R."/>
            <person name="Lindquist E.A."/>
            <person name="Sun H."/>
            <person name="LaButti K.M."/>
            <person name="Schmutz J."/>
            <person name="Jabbour D."/>
            <person name="Luo H."/>
            <person name="Baker S.E."/>
            <person name="Pisabarro A.G."/>
            <person name="Walton J.D."/>
            <person name="Blanchette R.A."/>
            <person name="Henrissat B."/>
            <person name="Martin F."/>
            <person name="Cullen D."/>
            <person name="Hibbett D.S."/>
            <person name="Grigoriev I.V."/>
        </authorList>
    </citation>
    <scope>NUCLEOTIDE SEQUENCE [LARGE SCALE GENOMIC DNA]</scope>
    <source>
        <strain evidence="2">CBS 339.88</strain>
    </source>
</reference>
<evidence type="ECO:0008006" key="3">
    <source>
        <dbReference type="Google" id="ProtNLM"/>
    </source>
</evidence>
<gene>
    <name evidence="1" type="ORF">GALMADRAFT_77082</name>
</gene>
<dbReference type="EMBL" id="KL142400">
    <property type="protein sequence ID" value="KDR69820.1"/>
    <property type="molecule type" value="Genomic_DNA"/>
</dbReference>
<evidence type="ECO:0000313" key="1">
    <source>
        <dbReference type="EMBL" id="KDR69820.1"/>
    </source>
</evidence>
<organism evidence="1 2">
    <name type="scientific">Galerina marginata (strain CBS 339.88)</name>
    <dbReference type="NCBI Taxonomy" id="685588"/>
    <lineage>
        <taxon>Eukaryota</taxon>
        <taxon>Fungi</taxon>
        <taxon>Dikarya</taxon>
        <taxon>Basidiomycota</taxon>
        <taxon>Agaricomycotina</taxon>
        <taxon>Agaricomycetes</taxon>
        <taxon>Agaricomycetidae</taxon>
        <taxon>Agaricales</taxon>
        <taxon>Agaricineae</taxon>
        <taxon>Strophariaceae</taxon>
        <taxon>Galerina</taxon>
    </lineage>
</organism>
<protein>
    <recommendedName>
        <fullName evidence="3">F-box domain-containing protein</fullName>
    </recommendedName>
</protein>
<name>A0A067SFV6_GALM3</name>
<dbReference type="Proteomes" id="UP000027222">
    <property type="component" value="Unassembled WGS sequence"/>
</dbReference>
<dbReference type="HOGENOM" id="CLU_021164_0_3_1"/>
<dbReference type="InterPro" id="IPR032675">
    <property type="entry name" value="LRR_dom_sf"/>
</dbReference>
<evidence type="ECO:0000313" key="2">
    <source>
        <dbReference type="Proteomes" id="UP000027222"/>
    </source>
</evidence>
<accession>A0A067SFV6</accession>
<sequence>MHDCLQVQDIVDLIFTRVDQDSPARIGKQDLLSLALTCRDFQETALDILWHTQTNLVQLIKTLPRRSWTEEPDSGFDRTFKLDSDSLSEDDLARFFFYSRRIRQIRYLPYIWHLDAPYDFRALRALWKKRANKTIPLFLNLQRVEFVDIRHASPCLDIFLETKSISLSLYWSESDDDVWRLFDTIEEHALNMQELDLGALQVSTKTVICKHLSHLVLRMADLRGLCCGSRNLSIPALQHLASLPYLRTLQTANTPSDILHSLQSMPSKSFFPELHKLDMAVDDFSSFVDLVHMLRPMQLQDLTLHSAKTPSATQFHRAFTALKQASKNQSNFLRIVVKYSWPNIRQSPPILSDIIIDGSTLEPLLSFKNLTVIDLDMPFKIELGDTQLMAMADSWPNLQRLHLGALSGWHLPLLITFRGFMYLLHKCRQLEYLAFAFNASSDIPLLSEIPAACTNRNITYLFVGDSTVTESSRSHVAEFLGHILPNLSGIGGAWLYNQSDTFPPRHREWEWVVNSMKKSSRPEYLSIQPH</sequence>
<dbReference type="AlphaFoldDB" id="A0A067SFV6"/>